<feature type="region of interest" description="Disordered" evidence="1">
    <location>
        <begin position="48"/>
        <end position="72"/>
    </location>
</feature>
<reference evidence="3" key="1">
    <citation type="journal article" date="2019" name="Int. J. Syst. Evol. Microbiol.">
        <title>The Global Catalogue of Microorganisms (GCM) 10K type strain sequencing project: providing services to taxonomists for standard genome sequencing and annotation.</title>
        <authorList>
            <consortium name="The Broad Institute Genomics Platform"/>
            <consortium name="The Broad Institute Genome Sequencing Center for Infectious Disease"/>
            <person name="Wu L."/>
            <person name="Ma J."/>
        </authorList>
    </citation>
    <scope>NUCLEOTIDE SEQUENCE [LARGE SCALE GENOMIC DNA]</scope>
    <source>
        <strain evidence="3">JCM 16949</strain>
    </source>
</reference>
<dbReference type="EMBL" id="BAABAE010000001">
    <property type="protein sequence ID" value="GAA3727702.1"/>
    <property type="molecule type" value="Genomic_DNA"/>
</dbReference>
<feature type="compositionally biased region" description="Basic and acidic residues" evidence="1">
    <location>
        <begin position="8"/>
        <end position="21"/>
    </location>
</feature>
<sequence length="102" mass="10850">MHPPGEVEADHEHDEQDRDGEQCPSDEPVPEDVVDRVALLRQVREEQVEDALTQVGDDDTEDGQERDAPLEQGRCRMQAVPAAVGEGGAVPWGAGPGSAGPG</sequence>
<name>A0ABP7EYZ2_9MICO</name>
<protein>
    <submittedName>
        <fullName evidence="2">Uncharacterized protein</fullName>
    </submittedName>
</protein>
<evidence type="ECO:0000313" key="2">
    <source>
        <dbReference type="EMBL" id="GAA3727702.1"/>
    </source>
</evidence>
<evidence type="ECO:0000313" key="3">
    <source>
        <dbReference type="Proteomes" id="UP001501004"/>
    </source>
</evidence>
<proteinExistence type="predicted"/>
<evidence type="ECO:0000256" key="1">
    <source>
        <dbReference type="SAM" id="MobiDB-lite"/>
    </source>
</evidence>
<accession>A0ABP7EYZ2</accession>
<gene>
    <name evidence="2" type="ORF">GCM10022239_00680</name>
</gene>
<keyword evidence="3" id="KW-1185">Reference proteome</keyword>
<feature type="region of interest" description="Disordered" evidence="1">
    <location>
        <begin position="1"/>
        <end position="35"/>
    </location>
</feature>
<comment type="caution">
    <text evidence="2">The sequence shown here is derived from an EMBL/GenBank/DDBJ whole genome shotgun (WGS) entry which is preliminary data.</text>
</comment>
<dbReference type="Proteomes" id="UP001501004">
    <property type="component" value="Unassembled WGS sequence"/>
</dbReference>
<organism evidence="2 3">
    <name type="scientific">Leifsonella bigeumensis</name>
    <dbReference type="NCBI Taxonomy" id="433643"/>
    <lineage>
        <taxon>Bacteria</taxon>
        <taxon>Bacillati</taxon>
        <taxon>Actinomycetota</taxon>
        <taxon>Actinomycetes</taxon>
        <taxon>Micrococcales</taxon>
        <taxon>Microbacteriaceae</taxon>
        <taxon>Leifsonella</taxon>
    </lineage>
</organism>